<proteinExistence type="predicted"/>
<protein>
    <submittedName>
        <fullName evidence="1">Uncharacterized protein</fullName>
    </submittedName>
</protein>
<name>A0A368PG02_SETIT</name>
<evidence type="ECO:0000313" key="1">
    <source>
        <dbReference type="EMBL" id="RCV04706.1"/>
    </source>
</evidence>
<gene>
    <name evidence="1" type="ORF">SETIT_1G022600v2</name>
</gene>
<dbReference type="AlphaFoldDB" id="A0A368PG02"/>
<reference evidence="1" key="1">
    <citation type="journal article" date="2012" name="Nat. Biotechnol.">
        <title>Reference genome sequence of the model plant Setaria.</title>
        <authorList>
            <person name="Bennetzen J.L."/>
            <person name="Schmutz J."/>
            <person name="Wang H."/>
            <person name="Percifield R."/>
            <person name="Hawkins J."/>
            <person name="Pontaroli A.C."/>
            <person name="Estep M."/>
            <person name="Feng L."/>
            <person name="Vaughn J.N."/>
            <person name="Grimwood J."/>
            <person name="Jenkins J."/>
            <person name="Barry K."/>
            <person name="Lindquist E."/>
            <person name="Hellsten U."/>
            <person name="Deshpande S."/>
            <person name="Wang X."/>
            <person name="Wu X."/>
            <person name="Mitros T."/>
            <person name="Triplett J."/>
            <person name="Yang X."/>
            <person name="Ye C.Y."/>
            <person name="Mauro-Herrera M."/>
            <person name="Wang L."/>
            <person name="Li P."/>
            <person name="Sharma M."/>
            <person name="Sharma R."/>
            <person name="Ronald P.C."/>
            <person name="Panaud O."/>
            <person name="Kellogg E.A."/>
            <person name="Brutnell T.P."/>
            <person name="Doust A.N."/>
            <person name="Tuskan G.A."/>
            <person name="Rokhsar D."/>
            <person name="Devos K.M."/>
        </authorList>
    </citation>
    <scope>NUCLEOTIDE SEQUENCE [LARGE SCALE GENOMIC DNA]</scope>
    <source>
        <strain evidence="1">Yugu1</strain>
    </source>
</reference>
<reference evidence="1" key="2">
    <citation type="submission" date="2015-07" db="EMBL/GenBank/DDBJ databases">
        <authorList>
            <person name="Noorani M."/>
        </authorList>
    </citation>
    <scope>NUCLEOTIDE SEQUENCE</scope>
    <source>
        <strain evidence="1">Yugu1</strain>
    </source>
</reference>
<organism evidence="1">
    <name type="scientific">Setaria italica</name>
    <name type="common">Foxtail millet</name>
    <name type="synonym">Panicum italicum</name>
    <dbReference type="NCBI Taxonomy" id="4555"/>
    <lineage>
        <taxon>Eukaryota</taxon>
        <taxon>Viridiplantae</taxon>
        <taxon>Streptophyta</taxon>
        <taxon>Embryophyta</taxon>
        <taxon>Tracheophyta</taxon>
        <taxon>Spermatophyta</taxon>
        <taxon>Magnoliopsida</taxon>
        <taxon>Liliopsida</taxon>
        <taxon>Poales</taxon>
        <taxon>Poaceae</taxon>
        <taxon>PACMAD clade</taxon>
        <taxon>Panicoideae</taxon>
        <taxon>Panicodae</taxon>
        <taxon>Paniceae</taxon>
        <taxon>Cenchrinae</taxon>
        <taxon>Setaria</taxon>
    </lineage>
</organism>
<accession>A0A368PG02</accession>
<dbReference type="EMBL" id="CM003528">
    <property type="protein sequence ID" value="RCV04706.1"/>
    <property type="molecule type" value="Genomic_DNA"/>
</dbReference>
<sequence length="111" mass="12818">MMDHITDLFSFLYFFVRSDLFVSRMVAMHPYPLRYLLCYQASTEHTDMSSGMITDLSGFSSPCGLGVWNTLQHLGSSWILDQFSRFRPTFENLVKIIENVDDIKPNVVLTI</sequence>